<feature type="compositionally biased region" description="Basic and acidic residues" evidence="1">
    <location>
        <begin position="80"/>
        <end position="106"/>
    </location>
</feature>
<dbReference type="Proteomes" id="UP000000768">
    <property type="component" value="Chromosome 7"/>
</dbReference>
<sequence length="106" mass="11607">MSTSRRRTLLKSVSVPEGMASSFSFTLFSPTEIVTALHCSGSRPDDDKRREGPIAIGQPCRRRGGGHSSRSSSSATAGDIGERQSDRSMKIIDREEDLDRYSAKMV</sequence>
<dbReference type="AlphaFoldDB" id="A0A1Z5R8Z7"/>
<dbReference type="InParanoid" id="A0A1Z5R8Z7"/>
<organism evidence="2 3">
    <name type="scientific">Sorghum bicolor</name>
    <name type="common">Sorghum</name>
    <name type="synonym">Sorghum vulgare</name>
    <dbReference type="NCBI Taxonomy" id="4558"/>
    <lineage>
        <taxon>Eukaryota</taxon>
        <taxon>Viridiplantae</taxon>
        <taxon>Streptophyta</taxon>
        <taxon>Embryophyta</taxon>
        <taxon>Tracheophyta</taxon>
        <taxon>Spermatophyta</taxon>
        <taxon>Magnoliopsida</taxon>
        <taxon>Liliopsida</taxon>
        <taxon>Poales</taxon>
        <taxon>Poaceae</taxon>
        <taxon>PACMAD clade</taxon>
        <taxon>Panicoideae</taxon>
        <taxon>Andropogonodae</taxon>
        <taxon>Andropogoneae</taxon>
        <taxon>Sorghinae</taxon>
        <taxon>Sorghum</taxon>
    </lineage>
</organism>
<evidence type="ECO:0000256" key="1">
    <source>
        <dbReference type="SAM" id="MobiDB-lite"/>
    </source>
</evidence>
<dbReference type="EMBL" id="CM000766">
    <property type="protein sequence ID" value="OQU80218.1"/>
    <property type="molecule type" value="Genomic_DNA"/>
</dbReference>
<evidence type="ECO:0000313" key="2">
    <source>
        <dbReference type="EMBL" id="OQU80218.1"/>
    </source>
</evidence>
<protein>
    <submittedName>
        <fullName evidence="2">Uncharacterized protein</fullName>
    </submittedName>
</protein>
<dbReference type="Gramene" id="OQU80218">
    <property type="protein sequence ID" value="OQU80218"/>
    <property type="gene ID" value="SORBI_3007G096401"/>
</dbReference>
<feature type="region of interest" description="Disordered" evidence="1">
    <location>
        <begin position="39"/>
        <end position="106"/>
    </location>
</feature>
<accession>A0A1Z5R8Z7</accession>
<evidence type="ECO:0000313" key="3">
    <source>
        <dbReference type="Proteomes" id="UP000000768"/>
    </source>
</evidence>
<gene>
    <name evidence="2" type="ORF">SORBI_3007G096401</name>
</gene>
<reference evidence="2 3" key="1">
    <citation type="journal article" date="2009" name="Nature">
        <title>The Sorghum bicolor genome and the diversification of grasses.</title>
        <authorList>
            <person name="Paterson A.H."/>
            <person name="Bowers J.E."/>
            <person name="Bruggmann R."/>
            <person name="Dubchak I."/>
            <person name="Grimwood J."/>
            <person name="Gundlach H."/>
            <person name="Haberer G."/>
            <person name="Hellsten U."/>
            <person name="Mitros T."/>
            <person name="Poliakov A."/>
            <person name="Schmutz J."/>
            <person name="Spannagl M."/>
            <person name="Tang H."/>
            <person name="Wang X."/>
            <person name="Wicker T."/>
            <person name="Bharti A.K."/>
            <person name="Chapman J."/>
            <person name="Feltus F.A."/>
            <person name="Gowik U."/>
            <person name="Grigoriev I.V."/>
            <person name="Lyons E."/>
            <person name="Maher C.A."/>
            <person name="Martis M."/>
            <person name="Narechania A."/>
            <person name="Otillar R.P."/>
            <person name="Penning B.W."/>
            <person name="Salamov A.A."/>
            <person name="Wang Y."/>
            <person name="Zhang L."/>
            <person name="Carpita N.C."/>
            <person name="Freeling M."/>
            <person name="Gingle A.R."/>
            <person name="Hash C.T."/>
            <person name="Keller B."/>
            <person name="Klein P."/>
            <person name="Kresovich S."/>
            <person name="McCann M.C."/>
            <person name="Ming R."/>
            <person name="Peterson D.G."/>
            <person name="Mehboob-ur-Rahman"/>
            <person name="Ware D."/>
            <person name="Westhoff P."/>
            <person name="Mayer K.F."/>
            <person name="Messing J."/>
            <person name="Rokhsar D.S."/>
        </authorList>
    </citation>
    <scope>NUCLEOTIDE SEQUENCE [LARGE SCALE GENOMIC DNA]</scope>
    <source>
        <strain evidence="3">cv. BTx623</strain>
    </source>
</reference>
<proteinExistence type="predicted"/>
<keyword evidence="3" id="KW-1185">Reference proteome</keyword>
<name>A0A1Z5R8Z7_SORBI</name>
<feature type="compositionally biased region" description="Basic and acidic residues" evidence="1">
    <location>
        <begin position="43"/>
        <end position="52"/>
    </location>
</feature>
<reference evidence="3" key="2">
    <citation type="journal article" date="2018" name="Plant J.">
        <title>The Sorghum bicolor reference genome: improved assembly, gene annotations, a transcriptome atlas, and signatures of genome organization.</title>
        <authorList>
            <person name="McCormick R.F."/>
            <person name="Truong S.K."/>
            <person name="Sreedasyam A."/>
            <person name="Jenkins J."/>
            <person name="Shu S."/>
            <person name="Sims D."/>
            <person name="Kennedy M."/>
            <person name="Amirebrahimi M."/>
            <person name="Weers B.D."/>
            <person name="McKinley B."/>
            <person name="Mattison A."/>
            <person name="Morishige D.T."/>
            <person name="Grimwood J."/>
            <person name="Schmutz J."/>
            <person name="Mullet J.E."/>
        </authorList>
    </citation>
    <scope>NUCLEOTIDE SEQUENCE [LARGE SCALE GENOMIC DNA]</scope>
    <source>
        <strain evidence="3">cv. BTx623</strain>
    </source>
</reference>